<protein>
    <submittedName>
        <fullName evidence="4 5">Uncharacterized protein LOC132533810</fullName>
    </submittedName>
</protein>
<keyword evidence="2" id="KW-0812">Transmembrane</keyword>
<evidence type="ECO:0000256" key="2">
    <source>
        <dbReference type="SAM" id="Phobius"/>
    </source>
</evidence>
<evidence type="ECO:0000313" key="3">
    <source>
        <dbReference type="Proteomes" id="UP001652624"/>
    </source>
</evidence>
<keyword evidence="3" id="KW-1185">Reference proteome</keyword>
<organism evidence="3 5">
    <name type="scientific">Erinaceus europaeus</name>
    <name type="common">Western European hedgehog</name>
    <dbReference type="NCBI Taxonomy" id="9365"/>
    <lineage>
        <taxon>Eukaryota</taxon>
        <taxon>Metazoa</taxon>
        <taxon>Chordata</taxon>
        <taxon>Craniata</taxon>
        <taxon>Vertebrata</taxon>
        <taxon>Euteleostomi</taxon>
        <taxon>Mammalia</taxon>
        <taxon>Eutheria</taxon>
        <taxon>Laurasiatheria</taxon>
        <taxon>Eulipotyphla</taxon>
        <taxon>Erinaceidae</taxon>
        <taxon>Erinaceinae</taxon>
        <taxon>Erinaceus</taxon>
    </lineage>
</organism>
<keyword evidence="2" id="KW-1133">Transmembrane helix</keyword>
<dbReference type="RefSeq" id="XP_060031883.1">
    <property type="nucleotide sequence ID" value="XM_060175900.1"/>
</dbReference>
<feature type="region of interest" description="Disordered" evidence="1">
    <location>
        <begin position="114"/>
        <end position="151"/>
    </location>
</feature>
<gene>
    <name evidence="4 5" type="primary">LOC132533810</name>
</gene>
<evidence type="ECO:0000313" key="4">
    <source>
        <dbReference type="RefSeq" id="XP_060031883.1"/>
    </source>
</evidence>
<keyword evidence="2" id="KW-0472">Membrane</keyword>
<name>A0ABM3W5N2_ERIEU</name>
<dbReference type="Proteomes" id="UP001652624">
    <property type="component" value="Chromosome 17"/>
</dbReference>
<evidence type="ECO:0000256" key="1">
    <source>
        <dbReference type="SAM" id="MobiDB-lite"/>
    </source>
</evidence>
<dbReference type="RefSeq" id="XP_060031884.1">
    <property type="nucleotide sequence ID" value="XM_060175901.1"/>
</dbReference>
<sequence>MVELGIEPGASDTQAGGSLAEPLRALAPAPALRSSGLFSCCAVPGKQPRDSPVPSWEQPAVLSPLTALLLQREEAGRGTLAARRPPPAARGAPVWGRTQAQAAHLARPVTARARARAGRPASHGCPYPTGTAQGAGPDPGSLPAPGRSSGCVWRPRGAGQRLWQAVLSLKDRRTALLNRPRLLGTARLPAPGWEIAASELQLCQSPLSLPPSSLPFFFLNENEREVHCIKVKDSGGGVEGNLGVLVHGEDTVSQSLCDEEKERREGGGDSSLWRVWCWGSSEAGPERPPPTGPQGHFWLCLSICLSFLSFSLFFNLYLFVG</sequence>
<proteinExistence type="predicted"/>
<dbReference type="GeneID" id="132533810"/>
<accession>A0ABM3W5N2</accession>
<evidence type="ECO:0000313" key="5">
    <source>
        <dbReference type="RefSeq" id="XP_060031884.1"/>
    </source>
</evidence>
<reference evidence="4 5" key="1">
    <citation type="submission" date="2025-05" db="UniProtKB">
        <authorList>
            <consortium name="RefSeq"/>
        </authorList>
    </citation>
    <scope>IDENTIFICATION</scope>
</reference>
<feature type="transmembrane region" description="Helical" evidence="2">
    <location>
        <begin position="296"/>
        <end position="320"/>
    </location>
</feature>